<dbReference type="SUPFAM" id="SSF54593">
    <property type="entry name" value="Glyoxalase/Bleomycin resistance protein/Dihydroxybiphenyl dioxygenase"/>
    <property type="match status" value="1"/>
</dbReference>
<keyword evidence="3" id="KW-1185">Reference proteome</keyword>
<dbReference type="AlphaFoldDB" id="A0A941DSV0"/>
<evidence type="ECO:0000313" key="3">
    <source>
        <dbReference type="Proteomes" id="UP000675284"/>
    </source>
</evidence>
<organism evidence="2 3">
    <name type="scientific">Virgibacillus salarius</name>
    <dbReference type="NCBI Taxonomy" id="447199"/>
    <lineage>
        <taxon>Bacteria</taxon>
        <taxon>Bacillati</taxon>
        <taxon>Bacillota</taxon>
        <taxon>Bacilli</taxon>
        <taxon>Bacillales</taxon>
        <taxon>Bacillaceae</taxon>
        <taxon>Virgibacillus</taxon>
    </lineage>
</organism>
<dbReference type="RefSeq" id="WP_166529963.1">
    <property type="nucleotide sequence ID" value="NZ_JAGSOT010000006.1"/>
</dbReference>
<gene>
    <name evidence="2" type="ORF">KCX74_03380</name>
</gene>
<name>A0A941DSV0_9BACI</name>
<reference evidence="2" key="1">
    <citation type="submission" date="2021-04" db="EMBL/GenBank/DDBJ databases">
        <title>Isolation and polyphasic classification of algal microorganism.</title>
        <authorList>
            <person name="Wang S."/>
        </authorList>
    </citation>
    <scope>NUCLEOTIDE SEQUENCE</scope>
    <source>
        <strain evidence="2">720a</strain>
    </source>
</reference>
<dbReference type="Proteomes" id="UP000675284">
    <property type="component" value="Unassembled WGS sequence"/>
</dbReference>
<comment type="caution">
    <text evidence="2">The sequence shown here is derived from an EMBL/GenBank/DDBJ whole genome shotgun (WGS) entry which is preliminary data.</text>
</comment>
<evidence type="ECO:0000259" key="1">
    <source>
        <dbReference type="Pfam" id="PF06983"/>
    </source>
</evidence>
<dbReference type="PIRSF" id="PIRSF021700">
    <property type="entry name" value="3_dmu_93_MTrfase"/>
    <property type="match status" value="1"/>
</dbReference>
<dbReference type="PANTHER" id="PTHR33990:SF4">
    <property type="entry name" value="PHNB-LIKE DOMAIN-CONTAINING PROTEIN"/>
    <property type="match status" value="1"/>
</dbReference>
<dbReference type="InterPro" id="IPR028973">
    <property type="entry name" value="PhnB-like"/>
</dbReference>
<accession>A0A941DSV0</accession>
<protein>
    <submittedName>
        <fullName evidence="2">VOC family protein</fullName>
    </submittedName>
</protein>
<dbReference type="PANTHER" id="PTHR33990">
    <property type="entry name" value="PROTEIN YJDN-RELATED"/>
    <property type="match status" value="1"/>
</dbReference>
<feature type="domain" description="PhnB-like" evidence="1">
    <location>
        <begin position="3"/>
        <end position="127"/>
    </location>
</feature>
<dbReference type="InterPro" id="IPR009725">
    <property type="entry name" value="3_dmu_93_MTrfase"/>
</dbReference>
<sequence length="132" mass="15027">MGKVTPFLTFSGNAEEAMNIYTSIFRQSEIKEIIRYGKGEVGRKGTVHQATFIINDQTFMCSDSVVKHEWSFTPGISLFVACESNQEIENAFHELSKEGQVLMPLDSYPFSEKFAWIDDKFGVSWQLNLNSK</sequence>
<dbReference type="Pfam" id="PF06983">
    <property type="entry name" value="3-dmu-9_3-mt"/>
    <property type="match status" value="1"/>
</dbReference>
<dbReference type="EMBL" id="JAGSOT010000006">
    <property type="protein sequence ID" value="MBR7795081.1"/>
    <property type="molecule type" value="Genomic_DNA"/>
</dbReference>
<dbReference type="Gene3D" id="3.30.720.110">
    <property type="match status" value="1"/>
</dbReference>
<evidence type="ECO:0000313" key="2">
    <source>
        <dbReference type="EMBL" id="MBR7795081.1"/>
    </source>
</evidence>
<dbReference type="Gene3D" id="3.30.720.100">
    <property type="match status" value="1"/>
</dbReference>
<proteinExistence type="predicted"/>
<dbReference type="InterPro" id="IPR029068">
    <property type="entry name" value="Glyas_Bleomycin-R_OHBP_Dase"/>
</dbReference>
<dbReference type="CDD" id="cd06588">
    <property type="entry name" value="PhnB_like"/>
    <property type="match status" value="1"/>
</dbReference>